<dbReference type="Gene3D" id="3.50.50.100">
    <property type="match status" value="1"/>
</dbReference>
<dbReference type="SUPFAM" id="SSF51905">
    <property type="entry name" value="FAD/NAD(P)-binding domain"/>
    <property type="match status" value="1"/>
</dbReference>
<dbReference type="STRING" id="1036612.A0A1L9T0M2"/>
<evidence type="ECO:0000259" key="5">
    <source>
        <dbReference type="Pfam" id="PF07992"/>
    </source>
</evidence>
<keyword evidence="4" id="KW-0560">Oxidoreductase</keyword>
<evidence type="ECO:0000256" key="1">
    <source>
        <dbReference type="ARBA" id="ARBA00006442"/>
    </source>
</evidence>
<evidence type="ECO:0000256" key="3">
    <source>
        <dbReference type="ARBA" id="ARBA00022827"/>
    </source>
</evidence>
<dbReference type="Pfam" id="PF07992">
    <property type="entry name" value="Pyr_redox_2"/>
    <property type="match status" value="1"/>
</dbReference>
<dbReference type="PANTHER" id="PTHR43735">
    <property type="entry name" value="APOPTOSIS-INDUCING FACTOR 1"/>
    <property type="match status" value="1"/>
</dbReference>
<dbReference type="VEuPathDB" id="FungiDB:ASPSYDRAFT_163553"/>
<protein>
    <recommendedName>
        <fullName evidence="5">FAD/NAD(P)-binding domain-containing protein</fullName>
    </recommendedName>
</protein>
<dbReference type="Proteomes" id="UP000184356">
    <property type="component" value="Unassembled WGS sequence"/>
</dbReference>
<feature type="domain" description="FAD/NAD(P)-binding" evidence="5">
    <location>
        <begin position="4"/>
        <end position="325"/>
    </location>
</feature>
<proteinExistence type="inferred from homology"/>
<accession>A0A1L9T0M2</accession>
<dbReference type="InterPro" id="IPR036188">
    <property type="entry name" value="FAD/NAD-bd_sf"/>
</dbReference>
<name>A0A1L9T0M2_9EURO</name>
<dbReference type="GO" id="GO:0004174">
    <property type="term" value="F:electron-transferring-flavoprotein dehydrogenase activity"/>
    <property type="evidence" value="ECO:0007669"/>
    <property type="project" value="TreeGrafter"/>
</dbReference>
<evidence type="ECO:0000256" key="2">
    <source>
        <dbReference type="ARBA" id="ARBA00022630"/>
    </source>
</evidence>
<keyword evidence="2" id="KW-0285">Flavoprotein</keyword>
<dbReference type="OrthoDB" id="202203at2759"/>
<keyword evidence="7" id="KW-1185">Reference proteome</keyword>
<evidence type="ECO:0000313" key="7">
    <source>
        <dbReference type="Proteomes" id="UP000184356"/>
    </source>
</evidence>
<evidence type="ECO:0000313" key="6">
    <source>
        <dbReference type="EMBL" id="OJJ52843.1"/>
    </source>
</evidence>
<organism evidence="6 7">
    <name type="scientific">Aspergillus sydowii CBS 593.65</name>
    <dbReference type="NCBI Taxonomy" id="1036612"/>
    <lineage>
        <taxon>Eukaryota</taxon>
        <taxon>Fungi</taxon>
        <taxon>Dikarya</taxon>
        <taxon>Ascomycota</taxon>
        <taxon>Pezizomycotina</taxon>
        <taxon>Eurotiomycetes</taxon>
        <taxon>Eurotiomycetidae</taxon>
        <taxon>Eurotiales</taxon>
        <taxon>Aspergillaceae</taxon>
        <taxon>Aspergillus</taxon>
        <taxon>Aspergillus subgen. Nidulantes</taxon>
    </lineage>
</organism>
<dbReference type="GeneID" id="63759252"/>
<evidence type="ECO:0000256" key="4">
    <source>
        <dbReference type="ARBA" id="ARBA00023002"/>
    </source>
</evidence>
<reference evidence="7" key="1">
    <citation type="journal article" date="2017" name="Genome Biol.">
        <title>Comparative genomics reveals high biological diversity and specific adaptations in the industrially and medically important fungal genus Aspergillus.</title>
        <authorList>
            <person name="de Vries R.P."/>
            <person name="Riley R."/>
            <person name="Wiebenga A."/>
            <person name="Aguilar-Osorio G."/>
            <person name="Amillis S."/>
            <person name="Uchima C.A."/>
            <person name="Anderluh G."/>
            <person name="Asadollahi M."/>
            <person name="Askin M."/>
            <person name="Barry K."/>
            <person name="Battaglia E."/>
            <person name="Bayram O."/>
            <person name="Benocci T."/>
            <person name="Braus-Stromeyer S.A."/>
            <person name="Caldana C."/>
            <person name="Canovas D."/>
            <person name="Cerqueira G.C."/>
            <person name="Chen F."/>
            <person name="Chen W."/>
            <person name="Choi C."/>
            <person name="Clum A."/>
            <person name="Dos Santos R.A."/>
            <person name="Damasio A.R."/>
            <person name="Diallinas G."/>
            <person name="Emri T."/>
            <person name="Fekete E."/>
            <person name="Flipphi M."/>
            <person name="Freyberg S."/>
            <person name="Gallo A."/>
            <person name="Gournas C."/>
            <person name="Habgood R."/>
            <person name="Hainaut M."/>
            <person name="Harispe M.L."/>
            <person name="Henrissat B."/>
            <person name="Hilden K.S."/>
            <person name="Hope R."/>
            <person name="Hossain A."/>
            <person name="Karabika E."/>
            <person name="Karaffa L."/>
            <person name="Karanyi Z."/>
            <person name="Krasevec N."/>
            <person name="Kuo A."/>
            <person name="Kusch H."/>
            <person name="LaButti K."/>
            <person name="Lagendijk E.L."/>
            <person name="Lapidus A."/>
            <person name="Levasseur A."/>
            <person name="Lindquist E."/>
            <person name="Lipzen A."/>
            <person name="Logrieco A.F."/>
            <person name="MacCabe A."/>
            <person name="Maekelae M.R."/>
            <person name="Malavazi I."/>
            <person name="Melin P."/>
            <person name="Meyer V."/>
            <person name="Mielnichuk N."/>
            <person name="Miskei M."/>
            <person name="Molnar A.P."/>
            <person name="Mule G."/>
            <person name="Ngan C.Y."/>
            <person name="Orejas M."/>
            <person name="Orosz E."/>
            <person name="Ouedraogo J.P."/>
            <person name="Overkamp K.M."/>
            <person name="Park H.-S."/>
            <person name="Perrone G."/>
            <person name="Piumi F."/>
            <person name="Punt P.J."/>
            <person name="Ram A.F."/>
            <person name="Ramon A."/>
            <person name="Rauscher S."/>
            <person name="Record E."/>
            <person name="Riano-Pachon D.M."/>
            <person name="Robert V."/>
            <person name="Roehrig J."/>
            <person name="Ruller R."/>
            <person name="Salamov A."/>
            <person name="Salih N.S."/>
            <person name="Samson R.A."/>
            <person name="Sandor E."/>
            <person name="Sanguinetti M."/>
            <person name="Schuetze T."/>
            <person name="Sepcic K."/>
            <person name="Shelest E."/>
            <person name="Sherlock G."/>
            <person name="Sophianopoulou V."/>
            <person name="Squina F.M."/>
            <person name="Sun H."/>
            <person name="Susca A."/>
            <person name="Todd R.B."/>
            <person name="Tsang A."/>
            <person name="Unkles S.E."/>
            <person name="van de Wiele N."/>
            <person name="van Rossen-Uffink D."/>
            <person name="Oliveira J.V."/>
            <person name="Vesth T.C."/>
            <person name="Visser J."/>
            <person name="Yu J.-H."/>
            <person name="Zhou M."/>
            <person name="Andersen M.R."/>
            <person name="Archer D.B."/>
            <person name="Baker S.E."/>
            <person name="Benoit I."/>
            <person name="Brakhage A.A."/>
            <person name="Braus G.H."/>
            <person name="Fischer R."/>
            <person name="Frisvad J.C."/>
            <person name="Goldman G.H."/>
            <person name="Houbraken J."/>
            <person name="Oakley B."/>
            <person name="Pocsi I."/>
            <person name="Scazzocchio C."/>
            <person name="Seiboth B."/>
            <person name="vanKuyk P.A."/>
            <person name="Wortman J."/>
            <person name="Dyer P.S."/>
            <person name="Grigoriev I.V."/>
        </authorList>
    </citation>
    <scope>NUCLEOTIDE SEQUENCE [LARGE SCALE GENOMIC DNA]</scope>
    <source>
        <strain evidence="7">CBS 593.65</strain>
    </source>
</reference>
<dbReference type="PANTHER" id="PTHR43735:SF3">
    <property type="entry name" value="FERROPTOSIS SUPPRESSOR PROTEIN 1"/>
    <property type="match status" value="1"/>
</dbReference>
<dbReference type="PRINTS" id="PR00368">
    <property type="entry name" value="FADPNR"/>
</dbReference>
<keyword evidence="3" id="KW-0274">FAD</keyword>
<dbReference type="GO" id="GO:0050660">
    <property type="term" value="F:flavin adenine dinucleotide binding"/>
    <property type="evidence" value="ECO:0007669"/>
    <property type="project" value="TreeGrafter"/>
</dbReference>
<gene>
    <name evidence="6" type="ORF">ASPSYDRAFT_163553</name>
</gene>
<dbReference type="RefSeq" id="XP_040696649.1">
    <property type="nucleotide sequence ID" value="XM_040843179.1"/>
</dbReference>
<dbReference type="EMBL" id="KV878599">
    <property type="protein sequence ID" value="OJJ52843.1"/>
    <property type="molecule type" value="Genomic_DNA"/>
</dbReference>
<sequence length="421" mass="45305">MPKTILILGGSYTGISTAHYTLKHILPSLPSTETDSYQVVLVSSSTTLFCRPASPRALIADTYFDQSKLFVPLESQFTQYDEKSFKFIHGQARTLDHENRTVTVSMIADKPARQSESEPSELQIEYHALIIGTGSSTPSPLLSLNSDDKEEIKAQWQTFRTALPSAKTIVIAGGGPAGVETAGELGEHLNGRAGWFSAKHSDPNVKISVVTSASEILPYLRPEIARGAEGFLAKVGVEVIKNVKVESVSPSHAGRKEDVAAKAEVRLSNGQTMHADLYIPAYGMNPNTEFVEQSLKTGDGRVATNPQTLRVDKAGPRVYAAGDASDYARPAIHILTEAIPVLCANLKRDLLVDAGQTVSGEDRLFTADSSETQLVPIGQGKGVGAAKGWKVPSFLVWLIKGRDYWVGMVGGTWSGKQVAKA</sequence>
<dbReference type="InterPro" id="IPR023753">
    <property type="entry name" value="FAD/NAD-binding_dom"/>
</dbReference>
<comment type="similarity">
    <text evidence="1">Belongs to the FAD-dependent oxidoreductase family.</text>
</comment>
<dbReference type="GO" id="GO:0005737">
    <property type="term" value="C:cytoplasm"/>
    <property type="evidence" value="ECO:0007669"/>
    <property type="project" value="TreeGrafter"/>
</dbReference>
<dbReference type="AlphaFoldDB" id="A0A1L9T0M2"/>